<dbReference type="Gene3D" id="3.40.1620.10">
    <property type="entry name" value="YefM-like domain"/>
    <property type="match status" value="1"/>
</dbReference>
<comment type="similarity">
    <text evidence="1">Belongs to the phD/YefM antitoxin family.</text>
</comment>
<dbReference type="EMBL" id="MHBW01000020">
    <property type="protein sequence ID" value="OGY08790.1"/>
    <property type="molecule type" value="Genomic_DNA"/>
</dbReference>
<protein>
    <recommendedName>
        <fullName evidence="4">Antitoxin</fullName>
    </recommendedName>
</protein>
<evidence type="ECO:0000256" key="1">
    <source>
        <dbReference type="ARBA" id="ARBA00009981"/>
    </source>
</evidence>
<name>A0A1G1V0A8_9BACT</name>
<proteinExistence type="inferred from homology"/>
<reference evidence="2 3" key="1">
    <citation type="journal article" date="2016" name="Nat. Commun.">
        <title>Thousands of microbial genomes shed light on interconnected biogeochemical processes in an aquifer system.</title>
        <authorList>
            <person name="Anantharaman K."/>
            <person name="Brown C.T."/>
            <person name="Hug L.A."/>
            <person name="Sharon I."/>
            <person name="Castelle C.J."/>
            <person name="Probst A.J."/>
            <person name="Thomas B.C."/>
            <person name="Singh A."/>
            <person name="Wilkins M.J."/>
            <person name="Karaoz U."/>
            <person name="Brodie E.L."/>
            <person name="Williams K.H."/>
            <person name="Hubbard S.S."/>
            <person name="Banfield J.F."/>
        </authorList>
    </citation>
    <scope>NUCLEOTIDE SEQUENCE [LARGE SCALE GENOMIC DNA]</scope>
</reference>
<sequence>MRVSAYKARTNLGDLINRAYYNNEEIIIERKGEPMVKISKYKGEKKTKEETLADLAGVWKDIDADEVIKYIYEGRRDGSRKKNFLAKWDS</sequence>
<dbReference type="Proteomes" id="UP000177967">
    <property type="component" value="Unassembled WGS sequence"/>
</dbReference>
<dbReference type="STRING" id="1797513.A2782_02270"/>
<accession>A0A1G1V0A8</accession>
<evidence type="ECO:0000313" key="2">
    <source>
        <dbReference type="EMBL" id="OGY08790.1"/>
    </source>
</evidence>
<dbReference type="SUPFAM" id="SSF143120">
    <property type="entry name" value="YefM-like"/>
    <property type="match status" value="1"/>
</dbReference>
<gene>
    <name evidence="2" type="ORF">A2782_02270</name>
</gene>
<organism evidence="2 3">
    <name type="scientific">Candidatus Blackburnbacteria bacterium RIFCSPHIGHO2_01_FULL_43_15b</name>
    <dbReference type="NCBI Taxonomy" id="1797513"/>
    <lineage>
        <taxon>Bacteria</taxon>
        <taxon>Candidatus Blackburniibacteriota</taxon>
    </lineage>
</organism>
<dbReference type="AlphaFoldDB" id="A0A1G1V0A8"/>
<evidence type="ECO:0000313" key="3">
    <source>
        <dbReference type="Proteomes" id="UP000177967"/>
    </source>
</evidence>
<dbReference type="InterPro" id="IPR036165">
    <property type="entry name" value="YefM-like_sf"/>
</dbReference>
<comment type="caution">
    <text evidence="2">The sequence shown here is derived from an EMBL/GenBank/DDBJ whole genome shotgun (WGS) entry which is preliminary data.</text>
</comment>
<evidence type="ECO:0008006" key="4">
    <source>
        <dbReference type="Google" id="ProtNLM"/>
    </source>
</evidence>